<evidence type="ECO:0000313" key="12">
    <source>
        <dbReference type="EMBL" id="CCH60483.1"/>
    </source>
</evidence>
<evidence type="ECO:0000256" key="6">
    <source>
        <dbReference type="ARBA" id="ARBA00022679"/>
    </source>
</evidence>
<dbReference type="SUPFAM" id="SSF53383">
    <property type="entry name" value="PLP-dependent transferases"/>
    <property type="match status" value="1"/>
</dbReference>
<evidence type="ECO:0000256" key="7">
    <source>
        <dbReference type="ARBA" id="ARBA00022898"/>
    </source>
</evidence>
<dbReference type="InterPro" id="IPR050087">
    <property type="entry name" value="AON_synthase_class-II"/>
</dbReference>
<dbReference type="InterPro" id="IPR015422">
    <property type="entry name" value="PyrdxlP-dep_Trfase_small"/>
</dbReference>
<name>I2H281_HENB6</name>
<dbReference type="eggNOG" id="KOG1358">
    <property type="taxonomic scope" value="Eukaryota"/>
</dbReference>
<dbReference type="OrthoDB" id="3168162at2759"/>
<dbReference type="GO" id="GO:0046513">
    <property type="term" value="P:ceramide biosynthetic process"/>
    <property type="evidence" value="ECO:0007669"/>
    <property type="project" value="TreeGrafter"/>
</dbReference>
<evidence type="ECO:0000259" key="11">
    <source>
        <dbReference type="Pfam" id="PF00155"/>
    </source>
</evidence>
<comment type="similarity">
    <text evidence="4">Belongs to the class-II pyridoxal-phosphate-dependent aminotransferase family.</text>
</comment>
<dbReference type="GeneID" id="14495463"/>
<sequence>MVAAASIDAVASTLPNSIPVPVPHFIAKLGCQLSSLLTLLLIHIPGGTQLLTYIKKSIHDDPYRAAVEIGLIVYGILYWLAKPKRTKKSYILNDSKLLLSEREINDLIEDWEPEPLVDASILEEQRWRLQSIPVIDTVTDDTKSLKQPFINISRDDNKEFYKNVLNLTSHNFLQISSLPQVLDVAKQTVENYGVGACGPAGFYGNQDAHYTTEYKLAEFFGTEGAVLYGQDFCVAASVIPAFTKRGDLIVADDQVSLSIQNALQLSRSTIYYFKHNDMESLENLLIELNESEKLEKLPAIPRKFIVTEGLFHNSGDLAPLPQLTRLKNKYKFRLFVDETFSLGVLGKTGRGLSEHFNMDRSSSIDITVGSMATAFGSSGGFVLGDHIMTFHQHIGSNAYCFSASLPAYTVLTLTKVLEIMDQDNSAVNKVQVLSKMLHDFFITDDQLSKFVEVTSDEQSPVLHFRLNQSFRDLIFHYSMDSLFETIIKFQQKNSTTRFIENFENEEKFLQKIVDKALIKHNILISRNTIVMKHESLPCLPSLKICVNANISEKILVDALANIKESILHCCQELVPKN</sequence>
<feature type="domain" description="Aminotransferase class I/classII large" evidence="11">
    <location>
        <begin position="163"/>
        <end position="555"/>
    </location>
</feature>
<dbReference type="Pfam" id="PF00155">
    <property type="entry name" value="Aminotran_1_2"/>
    <property type="match status" value="1"/>
</dbReference>
<comment type="pathway">
    <text evidence="3">Sphingolipid metabolism.</text>
</comment>
<evidence type="ECO:0000256" key="4">
    <source>
        <dbReference type="ARBA" id="ARBA00008392"/>
    </source>
</evidence>
<keyword evidence="6" id="KW-0808">Transferase</keyword>
<evidence type="ECO:0000256" key="9">
    <source>
        <dbReference type="ARBA" id="ARBA00023098"/>
    </source>
</evidence>
<keyword evidence="8" id="KW-0746">Sphingolipid metabolism</keyword>
<evidence type="ECO:0000313" key="13">
    <source>
        <dbReference type="Proteomes" id="UP000002866"/>
    </source>
</evidence>
<dbReference type="InParanoid" id="I2H281"/>
<keyword evidence="13" id="KW-1185">Reference proteome</keyword>
<keyword evidence="10" id="KW-0012">Acyltransferase</keyword>
<gene>
    <name evidence="12" type="primary">TBLA0C06910</name>
    <name evidence="12" type="ORF">TBLA_0C06910</name>
</gene>
<dbReference type="Proteomes" id="UP000002866">
    <property type="component" value="Chromosome 3"/>
</dbReference>
<dbReference type="GO" id="GO:0016020">
    <property type="term" value="C:membrane"/>
    <property type="evidence" value="ECO:0007669"/>
    <property type="project" value="GOC"/>
</dbReference>
<reference evidence="12 13" key="1">
    <citation type="journal article" date="2011" name="Proc. Natl. Acad. Sci. U.S.A.">
        <title>Evolutionary erosion of yeast sex chromosomes by mating-type switching accidents.</title>
        <authorList>
            <person name="Gordon J.L."/>
            <person name="Armisen D."/>
            <person name="Proux-Wera E."/>
            <person name="Oheigeartaigh S.S."/>
            <person name="Byrne K.P."/>
            <person name="Wolfe K.H."/>
        </authorList>
    </citation>
    <scope>NUCLEOTIDE SEQUENCE [LARGE SCALE GENOMIC DNA]</scope>
    <source>
        <strain evidence="13">ATCC 34711 / CBS 6284 / DSM 70876 / NBRC 10599 / NRRL Y-10934 / UCD 77-7</strain>
    </source>
</reference>
<dbReference type="GO" id="GO:0046512">
    <property type="term" value="P:sphingosine biosynthetic process"/>
    <property type="evidence" value="ECO:0007669"/>
    <property type="project" value="TreeGrafter"/>
</dbReference>
<dbReference type="GO" id="GO:0017059">
    <property type="term" value="C:serine palmitoyltransferase complex"/>
    <property type="evidence" value="ECO:0007669"/>
    <property type="project" value="EnsemblFungi"/>
</dbReference>
<evidence type="ECO:0000256" key="10">
    <source>
        <dbReference type="ARBA" id="ARBA00023315"/>
    </source>
</evidence>
<dbReference type="GO" id="GO:0005783">
    <property type="term" value="C:endoplasmic reticulum"/>
    <property type="evidence" value="ECO:0007669"/>
    <property type="project" value="EnsemblFungi"/>
</dbReference>
<evidence type="ECO:0000256" key="3">
    <source>
        <dbReference type="ARBA" id="ARBA00004991"/>
    </source>
</evidence>
<keyword evidence="9" id="KW-0443">Lipid metabolism</keyword>
<dbReference type="InterPro" id="IPR015424">
    <property type="entry name" value="PyrdxlP-dep_Trfase"/>
</dbReference>
<dbReference type="Gene3D" id="3.90.1150.10">
    <property type="entry name" value="Aspartate Aminotransferase, domain 1"/>
    <property type="match status" value="1"/>
</dbReference>
<dbReference type="RefSeq" id="XP_004180002.1">
    <property type="nucleotide sequence ID" value="XM_004179954.1"/>
</dbReference>
<proteinExistence type="inferred from homology"/>
<dbReference type="PANTHER" id="PTHR13693">
    <property type="entry name" value="CLASS II AMINOTRANSFERASE/8-AMINO-7-OXONONANOATE SYNTHASE"/>
    <property type="match status" value="1"/>
</dbReference>
<evidence type="ECO:0000256" key="5">
    <source>
        <dbReference type="ARBA" id="ARBA00013220"/>
    </source>
</evidence>
<keyword evidence="7" id="KW-0663">Pyridoxal phosphate</keyword>
<organism evidence="12 13">
    <name type="scientific">Henningerozyma blattae (strain ATCC 34711 / CBS 6284 / DSM 70876 / NBRC 10599 / NRRL Y-10934 / UCD 77-7)</name>
    <name type="common">Yeast</name>
    <name type="synonym">Tetrapisispora blattae</name>
    <dbReference type="NCBI Taxonomy" id="1071380"/>
    <lineage>
        <taxon>Eukaryota</taxon>
        <taxon>Fungi</taxon>
        <taxon>Dikarya</taxon>
        <taxon>Ascomycota</taxon>
        <taxon>Saccharomycotina</taxon>
        <taxon>Saccharomycetes</taxon>
        <taxon>Saccharomycetales</taxon>
        <taxon>Saccharomycetaceae</taxon>
        <taxon>Henningerozyma</taxon>
    </lineage>
</organism>
<evidence type="ECO:0000256" key="2">
    <source>
        <dbReference type="ARBA" id="ARBA00004760"/>
    </source>
</evidence>
<dbReference type="GO" id="GO:0004758">
    <property type="term" value="F:serine C-palmitoyltransferase activity"/>
    <property type="evidence" value="ECO:0007669"/>
    <property type="project" value="EnsemblFungi"/>
</dbReference>
<accession>I2H281</accession>
<protein>
    <recommendedName>
        <fullName evidence="5">serine C-palmitoyltransferase</fullName>
        <ecNumber evidence="5">2.3.1.50</ecNumber>
    </recommendedName>
</protein>
<comment type="pathway">
    <text evidence="2">Lipid metabolism; sphingolipid metabolism.</text>
</comment>
<dbReference type="AlphaFoldDB" id="I2H281"/>
<dbReference type="PANTHER" id="PTHR13693:SF2">
    <property type="entry name" value="SERINE PALMITOYLTRANSFERASE 1"/>
    <property type="match status" value="1"/>
</dbReference>
<evidence type="ECO:0000256" key="1">
    <source>
        <dbReference type="ARBA" id="ARBA00001933"/>
    </source>
</evidence>
<comment type="cofactor">
    <cofactor evidence="1">
        <name>pyridoxal 5'-phosphate</name>
        <dbReference type="ChEBI" id="CHEBI:597326"/>
    </cofactor>
</comment>
<evidence type="ECO:0000256" key="8">
    <source>
        <dbReference type="ARBA" id="ARBA00022919"/>
    </source>
</evidence>
<dbReference type="HOGENOM" id="CLU_015846_0_2_1"/>
<dbReference type="Gene3D" id="3.40.640.10">
    <property type="entry name" value="Type I PLP-dependent aspartate aminotransferase-like (Major domain)"/>
    <property type="match status" value="1"/>
</dbReference>
<dbReference type="InterPro" id="IPR004839">
    <property type="entry name" value="Aminotransferase_I/II_large"/>
</dbReference>
<dbReference type="InterPro" id="IPR015421">
    <property type="entry name" value="PyrdxlP-dep_Trfase_major"/>
</dbReference>
<dbReference type="GO" id="GO:0030170">
    <property type="term" value="F:pyridoxal phosphate binding"/>
    <property type="evidence" value="ECO:0007669"/>
    <property type="project" value="InterPro"/>
</dbReference>
<dbReference type="EC" id="2.3.1.50" evidence="5"/>
<dbReference type="EMBL" id="HE806318">
    <property type="protein sequence ID" value="CCH60483.1"/>
    <property type="molecule type" value="Genomic_DNA"/>
</dbReference>
<dbReference type="FunCoup" id="I2H281">
    <property type="interactions" value="944"/>
</dbReference>
<dbReference type="KEGG" id="tbl:TBLA_0C06910"/>
<dbReference type="STRING" id="1071380.I2H281"/>
<dbReference type="OMA" id="LTKYGCG"/>